<dbReference type="InterPro" id="IPR013083">
    <property type="entry name" value="Znf_RING/FYVE/PHD"/>
</dbReference>
<feature type="compositionally biased region" description="Gly residues" evidence="5">
    <location>
        <begin position="705"/>
        <end position="720"/>
    </location>
</feature>
<feature type="compositionally biased region" description="Polar residues" evidence="5">
    <location>
        <begin position="452"/>
        <end position="461"/>
    </location>
</feature>
<keyword evidence="2 4" id="KW-0863">Zinc-finger</keyword>
<feature type="region of interest" description="Disordered" evidence="5">
    <location>
        <begin position="20"/>
        <end position="45"/>
    </location>
</feature>
<dbReference type="GO" id="GO:0061630">
    <property type="term" value="F:ubiquitin protein ligase activity"/>
    <property type="evidence" value="ECO:0007669"/>
    <property type="project" value="TreeGrafter"/>
</dbReference>
<dbReference type="SMART" id="SM00184">
    <property type="entry name" value="RING"/>
    <property type="match status" value="1"/>
</dbReference>
<dbReference type="PROSITE" id="PS50089">
    <property type="entry name" value="ZF_RING_2"/>
    <property type="match status" value="1"/>
</dbReference>
<dbReference type="SUPFAM" id="SSF57850">
    <property type="entry name" value="RING/U-box"/>
    <property type="match status" value="1"/>
</dbReference>
<dbReference type="Gene3D" id="3.30.40.10">
    <property type="entry name" value="Zinc/RING finger domain, C3HC4 (zinc finger)"/>
    <property type="match status" value="1"/>
</dbReference>
<proteinExistence type="predicted"/>
<evidence type="ECO:0000256" key="4">
    <source>
        <dbReference type="PROSITE-ProRule" id="PRU00175"/>
    </source>
</evidence>
<gene>
    <name evidence="7" type="ORF">PSNMU_V1.4_AUG-EV-PASAV3_0080940</name>
</gene>
<evidence type="ECO:0000256" key="1">
    <source>
        <dbReference type="ARBA" id="ARBA00022723"/>
    </source>
</evidence>
<protein>
    <recommendedName>
        <fullName evidence="6">RING-type domain-containing protein</fullName>
    </recommendedName>
</protein>
<keyword evidence="1" id="KW-0479">Metal-binding</keyword>
<feature type="region of interest" description="Disordered" evidence="5">
    <location>
        <begin position="689"/>
        <end position="721"/>
    </location>
</feature>
<dbReference type="Pfam" id="PF13639">
    <property type="entry name" value="zf-RING_2"/>
    <property type="match status" value="1"/>
</dbReference>
<feature type="compositionally biased region" description="Low complexity" evidence="5">
    <location>
        <begin position="689"/>
        <end position="704"/>
    </location>
</feature>
<reference evidence="7 8" key="1">
    <citation type="submission" date="2019-01" db="EMBL/GenBank/DDBJ databases">
        <authorList>
            <person name="Ferrante I. M."/>
        </authorList>
    </citation>
    <scope>NUCLEOTIDE SEQUENCE [LARGE SCALE GENOMIC DNA]</scope>
    <source>
        <strain evidence="7 8">B856</strain>
    </source>
</reference>
<dbReference type="GO" id="GO:0016567">
    <property type="term" value="P:protein ubiquitination"/>
    <property type="evidence" value="ECO:0007669"/>
    <property type="project" value="TreeGrafter"/>
</dbReference>
<dbReference type="SMART" id="SM00744">
    <property type="entry name" value="RINGv"/>
    <property type="match status" value="1"/>
</dbReference>
<dbReference type="EMBL" id="CAACVS010000335">
    <property type="protein sequence ID" value="VEU41128.1"/>
    <property type="molecule type" value="Genomic_DNA"/>
</dbReference>
<sequence length="760" mass="84989">MRYKVRIDPSTGKIVQVMHPGFTTDRDDQPYASNSEDETTSESHSIAHNHIATNEDQSRSPLLEGYNGNKRVLRSDRMWRNLGDLETDALVVHSNTMTYEGEEEIRVQLADEDPASLADQFLDRFRPADHSTDDLMGWIPRRFLQMMGNDESSADEADDLIYFHDTLQEGEFFVKPCLCESSRWTFLNEIEIPDSDYNGTSDALIKESPNSYGSFGQGINPSNLGQYPNGEYAYVPPGANSKQGQWDDLPLYLCNERAMYCGIPTDPIMPVKCYEQNMRDTIARNAWPLILLWYLGLAIICCCTVHGRTAGDYVQDRVSYFCKKFLCCFWEISYDFNDRMLHRMIADDERENRGRSQENVTPWFYSNQRRMFERSLLAQVQWIWRHQEFLREMERREQGLPPPQIKLRVKRFSMATTTQGSDGGGFLGSTVPPVAVTKTAAASPHLHSVCTATEATNATPRDNSRKGITASVGESDAAAMIPGKSSASPSAKMTPAVMSLVKTSNLARNKDNDRNDKDKDNETNSTEPEADSPPLETNSNGNNDDTDEPEFITLTLGPSAENDDDEHDLGQTAECGGDDCLCRTRSSESDPPHEIHHCKNDSDADSLEAPTCTICFCPFEDGDRIGDLPCRHEFHVECLKGWLQRKNACPLCNAPVGRPERADPQQGAASLDASQHSIGSLMQRIRVLQQQNRQRQQQQQQQQQPGGGEGEGGATTGGGQAPVAEVQRTYRVGMIGSISTADDIAATQTTFRDNRWFFSG</sequence>
<dbReference type="GO" id="GO:0008270">
    <property type="term" value="F:zinc ion binding"/>
    <property type="evidence" value="ECO:0007669"/>
    <property type="project" value="UniProtKB-KW"/>
</dbReference>
<keyword evidence="8" id="KW-1185">Reference proteome</keyword>
<evidence type="ECO:0000313" key="7">
    <source>
        <dbReference type="EMBL" id="VEU41128.1"/>
    </source>
</evidence>
<keyword evidence="3" id="KW-0862">Zinc</keyword>
<feature type="compositionally biased region" description="Basic and acidic residues" evidence="5">
    <location>
        <begin position="508"/>
        <end position="522"/>
    </location>
</feature>
<dbReference type="AlphaFoldDB" id="A0A448ZGH2"/>
<feature type="region of interest" description="Disordered" evidence="5">
    <location>
        <begin position="452"/>
        <end position="570"/>
    </location>
</feature>
<feature type="domain" description="RING-type" evidence="6">
    <location>
        <begin position="612"/>
        <end position="653"/>
    </location>
</feature>
<evidence type="ECO:0000256" key="2">
    <source>
        <dbReference type="ARBA" id="ARBA00022771"/>
    </source>
</evidence>
<evidence type="ECO:0000256" key="3">
    <source>
        <dbReference type="ARBA" id="ARBA00022833"/>
    </source>
</evidence>
<dbReference type="InterPro" id="IPR011016">
    <property type="entry name" value="Znf_RING-CH"/>
</dbReference>
<dbReference type="CDD" id="cd16469">
    <property type="entry name" value="RING-H2_RNF24-like"/>
    <property type="match status" value="1"/>
</dbReference>
<dbReference type="PANTHER" id="PTHR45969:SF81">
    <property type="entry name" value="OS08G0157400 PROTEIN"/>
    <property type="match status" value="1"/>
</dbReference>
<name>A0A448ZGH2_9STRA</name>
<evidence type="ECO:0000313" key="8">
    <source>
        <dbReference type="Proteomes" id="UP000291116"/>
    </source>
</evidence>
<dbReference type="Proteomes" id="UP000291116">
    <property type="component" value="Unassembled WGS sequence"/>
</dbReference>
<accession>A0A448ZGH2</accession>
<dbReference type="InterPro" id="IPR001841">
    <property type="entry name" value="Znf_RING"/>
</dbReference>
<dbReference type="OrthoDB" id="48923at2759"/>
<evidence type="ECO:0000259" key="6">
    <source>
        <dbReference type="PROSITE" id="PS50089"/>
    </source>
</evidence>
<evidence type="ECO:0000256" key="5">
    <source>
        <dbReference type="SAM" id="MobiDB-lite"/>
    </source>
</evidence>
<organism evidence="7 8">
    <name type="scientific">Pseudo-nitzschia multistriata</name>
    <dbReference type="NCBI Taxonomy" id="183589"/>
    <lineage>
        <taxon>Eukaryota</taxon>
        <taxon>Sar</taxon>
        <taxon>Stramenopiles</taxon>
        <taxon>Ochrophyta</taxon>
        <taxon>Bacillariophyta</taxon>
        <taxon>Bacillariophyceae</taxon>
        <taxon>Bacillariophycidae</taxon>
        <taxon>Bacillariales</taxon>
        <taxon>Bacillariaceae</taxon>
        <taxon>Pseudo-nitzschia</taxon>
    </lineage>
</organism>
<dbReference type="PANTHER" id="PTHR45969">
    <property type="entry name" value="RING ZINC FINGER PROTEIN-RELATED"/>
    <property type="match status" value="1"/>
</dbReference>